<sequence>MMHYIYALHLLGHRVLSVAIKIRENKNLNLYTQDQLLLLSQAQQFQKERWLEGFVHPSLHPATYHEGSWRFVQHFCISTDNLGTRVYKNCIIYSKGLFGRAPALAPPTPALTLLIEQLF</sequence>
<proteinExistence type="predicted"/>
<accession>A0A0A9DM23</accession>
<reference evidence="1" key="1">
    <citation type="submission" date="2014-09" db="EMBL/GenBank/DDBJ databases">
        <authorList>
            <person name="Magalhaes I.L.F."/>
            <person name="Oliveira U."/>
            <person name="Santos F.R."/>
            <person name="Vidigal T.H.D.A."/>
            <person name="Brescovit A.D."/>
            <person name="Santos A.J."/>
        </authorList>
    </citation>
    <scope>NUCLEOTIDE SEQUENCE</scope>
    <source>
        <tissue evidence="1">Shoot tissue taken approximately 20 cm above the soil surface</tissue>
    </source>
</reference>
<dbReference type="AlphaFoldDB" id="A0A0A9DM23"/>
<protein>
    <submittedName>
        <fullName evidence="1">Uncharacterized protein</fullName>
    </submittedName>
</protein>
<dbReference type="EMBL" id="GBRH01210162">
    <property type="protein sequence ID" value="JAD87733.1"/>
    <property type="molecule type" value="Transcribed_RNA"/>
</dbReference>
<name>A0A0A9DM23_ARUDO</name>
<reference evidence="1" key="2">
    <citation type="journal article" date="2015" name="Data Brief">
        <title>Shoot transcriptome of the giant reed, Arundo donax.</title>
        <authorList>
            <person name="Barrero R.A."/>
            <person name="Guerrero F.D."/>
            <person name="Moolhuijzen P."/>
            <person name="Goolsby J.A."/>
            <person name="Tidwell J."/>
            <person name="Bellgard S.E."/>
            <person name="Bellgard M.I."/>
        </authorList>
    </citation>
    <scope>NUCLEOTIDE SEQUENCE</scope>
    <source>
        <tissue evidence="1">Shoot tissue taken approximately 20 cm above the soil surface</tissue>
    </source>
</reference>
<organism evidence="1">
    <name type="scientific">Arundo donax</name>
    <name type="common">Giant reed</name>
    <name type="synonym">Donax arundinaceus</name>
    <dbReference type="NCBI Taxonomy" id="35708"/>
    <lineage>
        <taxon>Eukaryota</taxon>
        <taxon>Viridiplantae</taxon>
        <taxon>Streptophyta</taxon>
        <taxon>Embryophyta</taxon>
        <taxon>Tracheophyta</taxon>
        <taxon>Spermatophyta</taxon>
        <taxon>Magnoliopsida</taxon>
        <taxon>Liliopsida</taxon>
        <taxon>Poales</taxon>
        <taxon>Poaceae</taxon>
        <taxon>PACMAD clade</taxon>
        <taxon>Arundinoideae</taxon>
        <taxon>Arundineae</taxon>
        <taxon>Arundo</taxon>
    </lineage>
</organism>
<evidence type="ECO:0000313" key="1">
    <source>
        <dbReference type="EMBL" id="JAD87733.1"/>
    </source>
</evidence>